<dbReference type="RefSeq" id="WP_072996363.1">
    <property type="nucleotide sequence ID" value="NZ_FRAM01000001.1"/>
</dbReference>
<keyword evidence="1" id="KW-0472">Membrane</keyword>
<keyword evidence="1" id="KW-1133">Transmembrane helix</keyword>
<evidence type="ECO:0000313" key="2">
    <source>
        <dbReference type="EMBL" id="SHJ98616.1"/>
    </source>
</evidence>
<evidence type="ECO:0000313" key="3">
    <source>
        <dbReference type="Proteomes" id="UP000184498"/>
    </source>
</evidence>
<name>A0A1M6NSH8_9FLAO</name>
<dbReference type="EMBL" id="FRAM01000001">
    <property type="protein sequence ID" value="SHJ98616.1"/>
    <property type="molecule type" value="Genomic_DNA"/>
</dbReference>
<dbReference type="STRING" id="216903.SAMN05444371_0614"/>
<dbReference type="OrthoDB" id="1273410at2"/>
<evidence type="ECO:0000256" key="1">
    <source>
        <dbReference type="SAM" id="Phobius"/>
    </source>
</evidence>
<keyword evidence="3" id="KW-1185">Reference proteome</keyword>
<proteinExistence type="predicted"/>
<reference evidence="3" key="1">
    <citation type="submission" date="2016-11" db="EMBL/GenBank/DDBJ databases">
        <authorList>
            <person name="Varghese N."/>
            <person name="Submissions S."/>
        </authorList>
    </citation>
    <scope>NUCLEOTIDE SEQUENCE [LARGE SCALE GENOMIC DNA]</scope>
    <source>
        <strain evidence="3">DSM 18016</strain>
    </source>
</reference>
<accession>A0A1M6NSH8</accession>
<keyword evidence="1" id="KW-0812">Transmembrane</keyword>
<feature type="transmembrane region" description="Helical" evidence="1">
    <location>
        <begin position="25"/>
        <end position="45"/>
    </location>
</feature>
<evidence type="ECO:0008006" key="4">
    <source>
        <dbReference type="Google" id="ProtNLM"/>
    </source>
</evidence>
<organism evidence="2 3">
    <name type="scientific">Epilithonimonas mollis</name>
    <dbReference type="NCBI Taxonomy" id="216903"/>
    <lineage>
        <taxon>Bacteria</taxon>
        <taxon>Pseudomonadati</taxon>
        <taxon>Bacteroidota</taxon>
        <taxon>Flavobacteriia</taxon>
        <taxon>Flavobacteriales</taxon>
        <taxon>Weeksellaceae</taxon>
        <taxon>Chryseobacterium group</taxon>
        <taxon>Epilithonimonas</taxon>
    </lineage>
</organism>
<dbReference type="AlphaFoldDB" id="A0A1M6NSH8"/>
<dbReference type="Proteomes" id="UP000184498">
    <property type="component" value="Unassembled WGS sequence"/>
</dbReference>
<gene>
    <name evidence="2" type="ORF">SAMN05444371_0614</name>
</gene>
<protein>
    <recommendedName>
        <fullName evidence="4">Redox-active disulfide protein 2</fullName>
    </recommendedName>
</protein>
<feature type="transmembrane region" description="Helical" evidence="1">
    <location>
        <begin position="51"/>
        <end position="70"/>
    </location>
</feature>
<sequence>MKKTDNLSELTNDELLKKLKTAKTVYILFFIIFVLLLIACLYLTAIKGFSVFTILPLSFIPLLIANIMSYGKVKEEARSRNLF</sequence>